<evidence type="ECO:0000313" key="2">
    <source>
        <dbReference type="Proteomes" id="UP000316416"/>
    </source>
</evidence>
<reference evidence="1" key="1">
    <citation type="submission" date="2021-07" db="EMBL/GenBank/DDBJ databases">
        <title>Shewanella sp. YLB-07 whole genome sequence.</title>
        <authorList>
            <person name="Yu L."/>
        </authorList>
    </citation>
    <scope>NUCLEOTIDE SEQUENCE</scope>
    <source>
        <strain evidence="1">YLB-08</strain>
    </source>
</reference>
<organism evidence="1 2">
    <name type="scientific">Shewanella eurypsychrophilus</name>
    <dbReference type="NCBI Taxonomy" id="2593656"/>
    <lineage>
        <taxon>Bacteria</taxon>
        <taxon>Pseudomonadati</taxon>
        <taxon>Pseudomonadota</taxon>
        <taxon>Gammaproteobacteria</taxon>
        <taxon>Alteromonadales</taxon>
        <taxon>Shewanellaceae</taxon>
        <taxon>Shewanella</taxon>
    </lineage>
</organism>
<gene>
    <name evidence="1" type="ORF">FM038_011365</name>
</gene>
<dbReference type="Proteomes" id="UP000316416">
    <property type="component" value="Chromosome"/>
</dbReference>
<sequence length="282" mass="32902">MTIGKKSLLTLLIIFTGLLITFVQTFAWSDAGKSKQDKAYEYDFQLNYWNEEVHKKFNNLRSSEVVNRLLSFEGKRVVDSSFFLDIHEYHFLIKELMRVLKFKSKVSINLLGDIVQLNEKGLQHVPDMSKVSSDVQEFDTLLQEFDEREKRLETFLPELVSSFKYEENMSSDKKVELTVKQMELFLELYTDEALFVTQKTDPFLFVRDLGNMSYITLGNYKKVLKGYNKQVSIEDSYKKSILILLALLSVYFSALIVLKTEDEPTRYEASVNDKTYNVSIKT</sequence>
<dbReference type="EMBL" id="CP045503">
    <property type="protein sequence ID" value="QPG57984.1"/>
    <property type="molecule type" value="Genomic_DNA"/>
</dbReference>
<keyword evidence="2" id="KW-1185">Reference proteome</keyword>
<protein>
    <submittedName>
        <fullName evidence="1">Uncharacterized protein</fullName>
    </submittedName>
</protein>
<proteinExistence type="predicted"/>
<evidence type="ECO:0000313" key="1">
    <source>
        <dbReference type="EMBL" id="QPG57984.1"/>
    </source>
</evidence>
<dbReference type="RefSeq" id="WP_142871175.1">
    <property type="nucleotide sequence ID" value="NZ_CP045503.2"/>
</dbReference>
<accession>A0ABX6V7L2</accession>
<name>A0ABX6V7L2_9GAMM</name>